<name>A0A5N5WM41_9EURO</name>
<proteinExistence type="predicted"/>
<organism evidence="2 3">
    <name type="scientific">Aspergillus leporis</name>
    <dbReference type="NCBI Taxonomy" id="41062"/>
    <lineage>
        <taxon>Eukaryota</taxon>
        <taxon>Fungi</taxon>
        <taxon>Dikarya</taxon>
        <taxon>Ascomycota</taxon>
        <taxon>Pezizomycotina</taxon>
        <taxon>Eurotiomycetes</taxon>
        <taxon>Eurotiomycetidae</taxon>
        <taxon>Eurotiales</taxon>
        <taxon>Aspergillaceae</taxon>
        <taxon>Aspergillus</taxon>
        <taxon>Aspergillus subgen. Circumdati</taxon>
    </lineage>
</organism>
<feature type="compositionally biased region" description="Basic residues" evidence="1">
    <location>
        <begin position="73"/>
        <end position="82"/>
    </location>
</feature>
<reference evidence="2 3" key="1">
    <citation type="submission" date="2019-04" db="EMBL/GenBank/DDBJ databases">
        <title>Friends and foes A comparative genomics study of 23 Aspergillus species from section Flavi.</title>
        <authorList>
            <consortium name="DOE Joint Genome Institute"/>
            <person name="Kjaerbolling I."/>
            <person name="Vesth T."/>
            <person name="Frisvad J.C."/>
            <person name="Nybo J.L."/>
            <person name="Theobald S."/>
            <person name="Kildgaard S."/>
            <person name="Isbrandt T."/>
            <person name="Kuo A."/>
            <person name="Sato A."/>
            <person name="Lyhne E.K."/>
            <person name="Kogle M.E."/>
            <person name="Wiebenga A."/>
            <person name="Kun R.S."/>
            <person name="Lubbers R.J."/>
            <person name="Makela M.R."/>
            <person name="Barry K."/>
            <person name="Chovatia M."/>
            <person name="Clum A."/>
            <person name="Daum C."/>
            <person name="Haridas S."/>
            <person name="He G."/>
            <person name="LaButti K."/>
            <person name="Lipzen A."/>
            <person name="Mondo S."/>
            <person name="Riley R."/>
            <person name="Salamov A."/>
            <person name="Simmons B.A."/>
            <person name="Magnuson J.K."/>
            <person name="Henrissat B."/>
            <person name="Mortensen U.H."/>
            <person name="Larsen T.O."/>
            <person name="Devries R.P."/>
            <person name="Grigoriev I.V."/>
            <person name="Machida M."/>
            <person name="Baker S.E."/>
            <person name="Andersen M.R."/>
        </authorList>
    </citation>
    <scope>NUCLEOTIDE SEQUENCE [LARGE SCALE GENOMIC DNA]</scope>
    <source>
        <strain evidence="2 3">CBS 151.66</strain>
    </source>
</reference>
<gene>
    <name evidence="2" type="ORF">BDV29DRAFT_183795</name>
</gene>
<feature type="non-terminal residue" evidence="2">
    <location>
        <position position="1"/>
    </location>
</feature>
<feature type="compositionally biased region" description="Gly residues" evidence="1">
    <location>
        <begin position="58"/>
        <end position="68"/>
    </location>
</feature>
<feature type="region of interest" description="Disordered" evidence="1">
    <location>
        <begin position="55"/>
        <end position="82"/>
    </location>
</feature>
<evidence type="ECO:0000313" key="3">
    <source>
        <dbReference type="Proteomes" id="UP000326565"/>
    </source>
</evidence>
<evidence type="ECO:0000313" key="2">
    <source>
        <dbReference type="EMBL" id="KAB8068875.1"/>
    </source>
</evidence>
<accession>A0A5N5WM41</accession>
<protein>
    <submittedName>
        <fullName evidence="2">Uncharacterized protein</fullName>
    </submittedName>
</protein>
<evidence type="ECO:0000256" key="1">
    <source>
        <dbReference type="SAM" id="MobiDB-lite"/>
    </source>
</evidence>
<dbReference type="AlphaFoldDB" id="A0A5N5WM41"/>
<dbReference type="EMBL" id="ML732369">
    <property type="protein sequence ID" value="KAB8068875.1"/>
    <property type="molecule type" value="Genomic_DNA"/>
</dbReference>
<dbReference type="Proteomes" id="UP000326565">
    <property type="component" value="Unassembled WGS sequence"/>
</dbReference>
<sequence length="82" mass="8221">LHVLLLTSAPRGGVTTRPHTAGHTTLGGKLPLSAIANSDGAVVFSVVIAASTTLRANGNGGRGGSGQGGEKRQNRKQLHVDG</sequence>
<keyword evidence="3" id="KW-1185">Reference proteome</keyword>